<evidence type="ECO:0000256" key="2">
    <source>
        <dbReference type="RuleBase" id="RU003875"/>
    </source>
</evidence>
<dbReference type="InterPro" id="IPR009078">
    <property type="entry name" value="Ferritin-like_SF"/>
</dbReference>
<dbReference type="GO" id="GO:0008199">
    <property type="term" value="F:ferric iron binding"/>
    <property type="evidence" value="ECO:0007669"/>
    <property type="project" value="InterPro"/>
</dbReference>
<organism evidence="4">
    <name type="scientific">Peptoniphilus harei</name>
    <dbReference type="NCBI Taxonomy" id="54005"/>
    <lineage>
        <taxon>Bacteria</taxon>
        <taxon>Bacillati</taxon>
        <taxon>Bacillota</taxon>
        <taxon>Tissierellia</taxon>
        <taxon>Tissierellales</taxon>
        <taxon>Peptoniphilaceae</taxon>
        <taxon>Peptoniphilus</taxon>
    </lineage>
</organism>
<dbReference type="Proteomes" id="UP000070174">
    <property type="component" value="Unassembled WGS sequence"/>
</dbReference>
<dbReference type="Pfam" id="PF00210">
    <property type="entry name" value="Ferritin"/>
    <property type="match status" value="1"/>
</dbReference>
<evidence type="ECO:0000313" key="4">
    <source>
        <dbReference type="EMBL" id="KXA30413.1"/>
    </source>
</evidence>
<comment type="similarity">
    <text evidence="1 2">Belongs to the Dps family.</text>
</comment>
<dbReference type="InterPro" id="IPR008331">
    <property type="entry name" value="Ferritin_DPS_dom"/>
</dbReference>
<dbReference type="PRINTS" id="PR01346">
    <property type="entry name" value="HELNAPAPROT"/>
</dbReference>
<dbReference type="PANTHER" id="PTHR42932:SF1">
    <property type="entry name" value="GENERAL STRESS PROTEIN 20U"/>
    <property type="match status" value="1"/>
</dbReference>
<evidence type="ECO:0000256" key="1">
    <source>
        <dbReference type="ARBA" id="ARBA00009497"/>
    </source>
</evidence>
<reference evidence="4 5" key="1">
    <citation type="submission" date="2016-01" db="EMBL/GenBank/DDBJ databases">
        <authorList>
            <person name="Oliw E.H."/>
        </authorList>
    </citation>
    <scope>NUCLEOTIDE SEQUENCE [LARGE SCALE GENOMIC DNA]</scope>
    <source>
        <strain evidence="4 5">CMW7756A</strain>
    </source>
</reference>
<dbReference type="PATRIC" id="fig|54005.3.peg.861"/>
<dbReference type="AlphaFoldDB" id="A0A133PP76"/>
<proteinExistence type="inferred from homology"/>
<accession>A0A133PP76</accession>
<dbReference type="PIRSF" id="PIRSF005900">
    <property type="entry name" value="Dps"/>
    <property type="match status" value="1"/>
</dbReference>
<dbReference type="InterPro" id="IPR002177">
    <property type="entry name" value="DPS_DNA-bd"/>
</dbReference>
<dbReference type="RefSeq" id="WP_060800055.1">
    <property type="nucleotide sequence ID" value="NZ_KQ957097.1"/>
</dbReference>
<sequence length="142" mass="16577">MEKLNIYLANLAVEHIKLHNLHWNIFGKQFVAIHVYLESEYDKAADRLDEIAELIRMDGQFPTASFKKYLEVATVKEIEDTKEIPTNEALEILLADIKLQKELALEIRKEANDKDNFPVANTMEDHISDYNKQIWFIESSLK</sequence>
<gene>
    <name evidence="4" type="ORF">HMPREF3229_00876</name>
</gene>
<dbReference type="PANTHER" id="PTHR42932">
    <property type="entry name" value="GENERAL STRESS PROTEIN 20U"/>
    <property type="match status" value="1"/>
</dbReference>
<feature type="domain" description="Ferritin/DPS" evidence="3">
    <location>
        <begin position="2"/>
        <end position="141"/>
    </location>
</feature>
<comment type="caution">
    <text evidence="4">The sequence shown here is derived from an EMBL/GenBank/DDBJ whole genome shotgun (WGS) entry which is preliminary data.</text>
</comment>
<evidence type="ECO:0000313" key="5">
    <source>
        <dbReference type="Proteomes" id="UP000070174"/>
    </source>
</evidence>
<dbReference type="InterPro" id="IPR012347">
    <property type="entry name" value="Ferritin-like"/>
</dbReference>
<dbReference type="CDD" id="cd01043">
    <property type="entry name" value="DPS"/>
    <property type="match status" value="1"/>
</dbReference>
<dbReference type="Gene3D" id="1.20.1260.10">
    <property type="match status" value="1"/>
</dbReference>
<protein>
    <recommendedName>
        <fullName evidence="3">Ferritin/DPS domain-containing protein</fullName>
    </recommendedName>
</protein>
<name>A0A133PP76_9FIRM</name>
<evidence type="ECO:0000259" key="3">
    <source>
        <dbReference type="Pfam" id="PF00210"/>
    </source>
</evidence>
<dbReference type="SUPFAM" id="SSF47240">
    <property type="entry name" value="Ferritin-like"/>
    <property type="match status" value="1"/>
</dbReference>
<dbReference type="EMBL" id="LRQE01000025">
    <property type="protein sequence ID" value="KXA30413.1"/>
    <property type="molecule type" value="Genomic_DNA"/>
</dbReference>